<comment type="caution">
    <text evidence="3">The sequence shown here is derived from an EMBL/GenBank/DDBJ whole genome shotgun (WGS) entry which is preliminary data.</text>
</comment>
<dbReference type="EMBL" id="JAFNEN010000123">
    <property type="protein sequence ID" value="KAG8193402.1"/>
    <property type="molecule type" value="Genomic_DNA"/>
</dbReference>
<evidence type="ECO:0000256" key="1">
    <source>
        <dbReference type="ARBA" id="ARBA00007218"/>
    </source>
</evidence>
<evidence type="ECO:0000256" key="2">
    <source>
        <dbReference type="SAM" id="MobiDB-lite"/>
    </source>
</evidence>
<reference evidence="3 4" key="1">
    <citation type="journal article" date="2022" name="Nat. Ecol. Evol.">
        <title>A masculinizing supergene underlies an exaggerated male reproductive morph in a spider.</title>
        <authorList>
            <person name="Hendrickx F."/>
            <person name="De Corte Z."/>
            <person name="Sonet G."/>
            <person name="Van Belleghem S.M."/>
            <person name="Kostlbacher S."/>
            <person name="Vangestel C."/>
        </authorList>
    </citation>
    <scope>NUCLEOTIDE SEQUENCE [LARGE SCALE GENOMIC DNA]</scope>
    <source>
        <strain evidence="3">W744_W776</strain>
    </source>
</reference>
<evidence type="ECO:0000313" key="3">
    <source>
        <dbReference type="EMBL" id="KAG8193402.1"/>
    </source>
</evidence>
<gene>
    <name evidence="3" type="ORF">JTE90_012201</name>
</gene>
<feature type="compositionally biased region" description="Basic and acidic residues" evidence="2">
    <location>
        <begin position="296"/>
        <end position="307"/>
    </location>
</feature>
<proteinExistence type="inferred from homology"/>
<evidence type="ECO:0000313" key="4">
    <source>
        <dbReference type="Proteomes" id="UP000827092"/>
    </source>
</evidence>
<name>A0AAV6VAC4_9ARAC</name>
<protein>
    <recommendedName>
        <fullName evidence="5">Protein FAM98A</fullName>
    </recommendedName>
</protein>
<keyword evidence="4" id="KW-1185">Reference proteome</keyword>
<evidence type="ECO:0008006" key="5">
    <source>
        <dbReference type="Google" id="ProtNLM"/>
    </source>
</evidence>
<dbReference type="Proteomes" id="UP000827092">
    <property type="component" value="Unassembled WGS sequence"/>
</dbReference>
<comment type="similarity">
    <text evidence="1">Belongs to the FAM98 family.</text>
</comment>
<accession>A0AAV6VAC4</accession>
<feature type="region of interest" description="Disordered" evidence="2">
    <location>
        <begin position="295"/>
        <end position="341"/>
    </location>
</feature>
<dbReference type="AlphaFoldDB" id="A0AAV6VAC4"/>
<dbReference type="GO" id="GO:0072669">
    <property type="term" value="C:tRNA-splicing ligase complex"/>
    <property type="evidence" value="ECO:0007669"/>
    <property type="project" value="TreeGrafter"/>
</dbReference>
<sequence length="341" mass="38013">MDFDVLDSLEDLGSKDIEKVGDWKTTLELGPKSPAFTQLVESLTKELQTLGGMDSCVNAITDPEDSSSFLLEVSTFLKEMQCPYKGLLSGSISQRLPDVKSRINLLDYLCTQLQSARLLHLQEKNIPLGKTDKAIASEIKTMRSVLIPKSAVDENPTKMLTEIDEKVQEHLSSRPELIPSAAVTEDLTEENWKYLDSLHADFSEEYTVRRQMLLTRLDVTVQSFKWGENTKGKGEQIYTTYANRRNLLRKTPSVEVSDLIAARESILDIEKTSSAELVKNTKSAINRILIAAVPDRGGRPEEQRPAKEMPSWSKRQGGGGRGHHRGGGGGDRQKHFKGKKG</sequence>
<dbReference type="PANTHER" id="PTHR31353:SF1">
    <property type="entry name" value="PROTEIN FAM98B"/>
    <property type="match status" value="1"/>
</dbReference>
<dbReference type="Pfam" id="PF10239">
    <property type="entry name" value="DUF2465"/>
    <property type="match status" value="1"/>
</dbReference>
<dbReference type="InterPro" id="IPR018797">
    <property type="entry name" value="FAM98"/>
</dbReference>
<dbReference type="PANTHER" id="PTHR31353">
    <property type="entry name" value="FAM98"/>
    <property type="match status" value="1"/>
</dbReference>
<organism evidence="3 4">
    <name type="scientific">Oedothorax gibbosus</name>
    <dbReference type="NCBI Taxonomy" id="931172"/>
    <lineage>
        <taxon>Eukaryota</taxon>
        <taxon>Metazoa</taxon>
        <taxon>Ecdysozoa</taxon>
        <taxon>Arthropoda</taxon>
        <taxon>Chelicerata</taxon>
        <taxon>Arachnida</taxon>
        <taxon>Araneae</taxon>
        <taxon>Araneomorphae</taxon>
        <taxon>Entelegynae</taxon>
        <taxon>Araneoidea</taxon>
        <taxon>Linyphiidae</taxon>
        <taxon>Erigoninae</taxon>
        <taxon>Oedothorax</taxon>
    </lineage>
</organism>